<dbReference type="InterPro" id="IPR019812">
    <property type="entry name" value="Hydgase_assmbl_chp_CS"/>
</dbReference>
<accession>A0A3B1B219</accession>
<dbReference type="AlphaFoldDB" id="A0A3B1B219"/>
<name>A0A3B1B219_9ZZZZ</name>
<protein>
    <recommendedName>
        <fullName evidence="3">HypC/HybG/HupF family hydrogenase formation chaperone</fullName>
    </recommendedName>
</protein>
<dbReference type="Gene3D" id="2.30.30.140">
    <property type="match status" value="1"/>
</dbReference>
<reference evidence="2" key="1">
    <citation type="submission" date="2018-06" db="EMBL/GenBank/DDBJ databases">
        <authorList>
            <person name="Zhirakovskaya E."/>
        </authorList>
    </citation>
    <scope>NUCLEOTIDE SEQUENCE</scope>
</reference>
<dbReference type="InterPro" id="IPR001109">
    <property type="entry name" value="Hydrogenase_HupF/HypC"/>
</dbReference>
<dbReference type="SUPFAM" id="SSF159127">
    <property type="entry name" value="HupF/HypC-like"/>
    <property type="match status" value="1"/>
</dbReference>
<evidence type="ECO:0000256" key="1">
    <source>
        <dbReference type="ARBA" id="ARBA00006018"/>
    </source>
</evidence>
<sequence length="95" mass="10349">MCIGVPVQIIEAGEFMARCRGRNGEEQVNMMLIGSQPLGTWILSFLGSAREVISAEDAVNIDKALDGLTAIMQGETDINMDEYFPGLGINEEIRS</sequence>
<dbReference type="NCBIfam" id="TIGR00074">
    <property type="entry name" value="hypC_hupF"/>
    <property type="match status" value="1"/>
</dbReference>
<organism evidence="2">
    <name type="scientific">hydrothermal vent metagenome</name>
    <dbReference type="NCBI Taxonomy" id="652676"/>
    <lineage>
        <taxon>unclassified sequences</taxon>
        <taxon>metagenomes</taxon>
        <taxon>ecological metagenomes</taxon>
    </lineage>
</organism>
<gene>
    <name evidence="2" type="ORF">MNBD_GAMMA25-2574</name>
</gene>
<dbReference type="EMBL" id="UOFY01000005">
    <property type="protein sequence ID" value="VAX06034.1"/>
    <property type="molecule type" value="Genomic_DNA"/>
</dbReference>
<dbReference type="PROSITE" id="PS01097">
    <property type="entry name" value="HUPF_HYPC"/>
    <property type="match status" value="1"/>
</dbReference>
<dbReference type="PANTHER" id="PTHR35177">
    <property type="entry name" value="HYDROGENASE MATURATION FACTOR HYBG"/>
    <property type="match status" value="1"/>
</dbReference>
<dbReference type="GO" id="GO:1902670">
    <property type="term" value="F:carbon dioxide binding"/>
    <property type="evidence" value="ECO:0007669"/>
    <property type="project" value="TreeGrafter"/>
</dbReference>
<comment type="similarity">
    <text evidence="1">Belongs to the HupF/HypC family.</text>
</comment>
<evidence type="ECO:0000313" key="2">
    <source>
        <dbReference type="EMBL" id="VAX06034.1"/>
    </source>
</evidence>
<dbReference type="PRINTS" id="PR00445">
    <property type="entry name" value="HUPFHYPC"/>
</dbReference>
<dbReference type="GO" id="GO:0051604">
    <property type="term" value="P:protein maturation"/>
    <property type="evidence" value="ECO:0007669"/>
    <property type="project" value="TreeGrafter"/>
</dbReference>
<proteinExistence type="inferred from homology"/>
<dbReference type="PANTHER" id="PTHR35177:SF2">
    <property type="entry name" value="HYDROGENASE MATURATION FACTOR HYBG"/>
    <property type="match status" value="1"/>
</dbReference>
<dbReference type="GO" id="GO:0005506">
    <property type="term" value="F:iron ion binding"/>
    <property type="evidence" value="ECO:0007669"/>
    <property type="project" value="TreeGrafter"/>
</dbReference>
<evidence type="ECO:0008006" key="3">
    <source>
        <dbReference type="Google" id="ProtNLM"/>
    </source>
</evidence>
<dbReference type="Pfam" id="PF01455">
    <property type="entry name" value="HupF_HypC"/>
    <property type="match status" value="1"/>
</dbReference>